<protein>
    <submittedName>
        <fullName evidence="3">Uncharacterized protein</fullName>
    </submittedName>
</protein>
<dbReference type="WBParaSite" id="PEQ_0000516601-mRNA-1">
    <property type="protein sequence ID" value="PEQ_0000516601-mRNA-1"/>
    <property type="gene ID" value="PEQ_0000516601"/>
</dbReference>
<organism evidence="2 3">
    <name type="scientific">Parascaris equorum</name>
    <name type="common">Equine roundworm</name>
    <dbReference type="NCBI Taxonomy" id="6256"/>
    <lineage>
        <taxon>Eukaryota</taxon>
        <taxon>Metazoa</taxon>
        <taxon>Ecdysozoa</taxon>
        <taxon>Nematoda</taxon>
        <taxon>Chromadorea</taxon>
        <taxon>Rhabditida</taxon>
        <taxon>Spirurina</taxon>
        <taxon>Ascaridomorpha</taxon>
        <taxon>Ascaridoidea</taxon>
        <taxon>Ascarididae</taxon>
        <taxon>Parascaris</taxon>
    </lineage>
</organism>
<sequence length="85" mass="9131">MRQFAARATASNIGMHEVHPHAQFQARTLYAPSVMQSVQMGQLHANPEVQNSCSSSDARCSQSSSLSSGSDSEPHVSVRHHGADL</sequence>
<keyword evidence="2" id="KW-1185">Reference proteome</keyword>
<accession>A0A914REW5</accession>
<evidence type="ECO:0000313" key="2">
    <source>
        <dbReference type="Proteomes" id="UP000887564"/>
    </source>
</evidence>
<name>A0A914REW5_PAREQ</name>
<feature type="compositionally biased region" description="Basic and acidic residues" evidence="1">
    <location>
        <begin position="72"/>
        <end position="85"/>
    </location>
</feature>
<reference evidence="3" key="1">
    <citation type="submission" date="2022-11" db="UniProtKB">
        <authorList>
            <consortium name="WormBaseParasite"/>
        </authorList>
    </citation>
    <scope>IDENTIFICATION</scope>
</reference>
<proteinExistence type="predicted"/>
<dbReference type="AlphaFoldDB" id="A0A914REW5"/>
<dbReference type="Proteomes" id="UP000887564">
    <property type="component" value="Unplaced"/>
</dbReference>
<evidence type="ECO:0000256" key="1">
    <source>
        <dbReference type="SAM" id="MobiDB-lite"/>
    </source>
</evidence>
<evidence type="ECO:0000313" key="3">
    <source>
        <dbReference type="WBParaSite" id="PEQ_0000516601-mRNA-1"/>
    </source>
</evidence>
<feature type="region of interest" description="Disordered" evidence="1">
    <location>
        <begin position="46"/>
        <end position="85"/>
    </location>
</feature>
<feature type="compositionally biased region" description="Low complexity" evidence="1">
    <location>
        <begin position="52"/>
        <end position="71"/>
    </location>
</feature>